<dbReference type="InterPro" id="IPR004942">
    <property type="entry name" value="Roadblock/LAMTOR2_dom"/>
</dbReference>
<organism evidence="2 3">
    <name type="scientific">Streptomonospora nanhaiensis</name>
    <dbReference type="NCBI Taxonomy" id="1323731"/>
    <lineage>
        <taxon>Bacteria</taxon>
        <taxon>Bacillati</taxon>
        <taxon>Actinomycetota</taxon>
        <taxon>Actinomycetes</taxon>
        <taxon>Streptosporangiales</taxon>
        <taxon>Nocardiopsidaceae</taxon>
        <taxon>Streptomonospora</taxon>
    </lineage>
</organism>
<dbReference type="EMBL" id="JACCFO010000001">
    <property type="protein sequence ID" value="NYI96985.1"/>
    <property type="molecule type" value="Genomic_DNA"/>
</dbReference>
<gene>
    <name evidence="2" type="ORF">HNR12_003262</name>
</gene>
<dbReference type="Pfam" id="PF03259">
    <property type="entry name" value="Robl_LC7"/>
    <property type="match status" value="1"/>
</dbReference>
<sequence>MSSSHRPAASASPDDVDWLLQRFTGETSGVEHAVLVSSDGVCMATSRGLDNERAGDLAAVVSGLQGVAEAVGGLFDLGDTEQVLILMARGRLVIRAISDGSRLAVITTARADLKVVAFQMARVADGVGHALTPAVRRELLSSATDSANT</sequence>
<evidence type="ECO:0000259" key="1">
    <source>
        <dbReference type="SMART" id="SM00960"/>
    </source>
</evidence>
<name>A0A853BQI9_9ACTN</name>
<comment type="caution">
    <text evidence="2">The sequence shown here is derived from an EMBL/GenBank/DDBJ whole genome shotgun (WGS) entry which is preliminary data.</text>
</comment>
<dbReference type="Proteomes" id="UP000575985">
    <property type="component" value="Unassembled WGS sequence"/>
</dbReference>
<dbReference type="SUPFAM" id="SSF103196">
    <property type="entry name" value="Roadblock/LC7 domain"/>
    <property type="match status" value="1"/>
</dbReference>
<dbReference type="PANTHER" id="PTHR36222">
    <property type="entry name" value="SERINE PROTEASE INHIBITOR RV3364C"/>
    <property type="match status" value="1"/>
</dbReference>
<evidence type="ECO:0000313" key="3">
    <source>
        <dbReference type="Proteomes" id="UP000575985"/>
    </source>
</evidence>
<dbReference type="InterPro" id="IPR053141">
    <property type="entry name" value="Mycobact_SerProt_Inhib_Rv3364c"/>
</dbReference>
<dbReference type="Gene3D" id="3.30.450.30">
    <property type="entry name" value="Dynein light chain 2a, cytoplasmic"/>
    <property type="match status" value="1"/>
</dbReference>
<dbReference type="PANTHER" id="PTHR36222:SF1">
    <property type="entry name" value="SERINE PROTEASE INHIBITOR RV3364C"/>
    <property type="match status" value="1"/>
</dbReference>
<dbReference type="SMART" id="SM00960">
    <property type="entry name" value="Robl_LC7"/>
    <property type="match status" value="1"/>
</dbReference>
<dbReference type="AlphaFoldDB" id="A0A853BQI9"/>
<proteinExistence type="predicted"/>
<evidence type="ECO:0000313" key="2">
    <source>
        <dbReference type="EMBL" id="NYI96985.1"/>
    </source>
</evidence>
<protein>
    <recommendedName>
        <fullName evidence="1">Roadblock/LAMTOR2 domain-containing protein</fullName>
    </recommendedName>
</protein>
<dbReference type="RefSeq" id="WP_179768254.1">
    <property type="nucleotide sequence ID" value="NZ_JACCFO010000001.1"/>
</dbReference>
<reference evidence="2 3" key="1">
    <citation type="submission" date="2020-07" db="EMBL/GenBank/DDBJ databases">
        <title>Sequencing the genomes of 1000 actinobacteria strains.</title>
        <authorList>
            <person name="Klenk H.-P."/>
        </authorList>
    </citation>
    <scope>NUCLEOTIDE SEQUENCE [LARGE SCALE GENOMIC DNA]</scope>
    <source>
        <strain evidence="2 3">DSM 45927</strain>
    </source>
</reference>
<keyword evidence="3" id="KW-1185">Reference proteome</keyword>
<accession>A0A853BQI9</accession>
<feature type="domain" description="Roadblock/LAMTOR2" evidence="1">
    <location>
        <begin position="17"/>
        <end position="107"/>
    </location>
</feature>